<dbReference type="Pfam" id="PF11887">
    <property type="entry name" value="Mce4_CUP1"/>
    <property type="match status" value="1"/>
</dbReference>
<evidence type="ECO:0000256" key="1">
    <source>
        <dbReference type="SAM" id="Phobius"/>
    </source>
</evidence>
<evidence type="ECO:0000259" key="3">
    <source>
        <dbReference type="Pfam" id="PF11887"/>
    </source>
</evidence>
<dbReference type="AlphaFoldDB" id="A0A1H3SQP0"/>
<dbReference type="Proteomes" id="UP000199515">
    <property type="component" value="Unassembled WGS sequence"/>
</dbReference>
<keyword evidence="1" id="KW-1133">Transmembrane helix</keyword>
<dbReference type="OrthoDB" id="338143at2"/>
<accession>A0A1H3SQP0</accession>
<dbReference type="NCBIfam" id="TIGR00996">
    <property type="entry name" value="Mtu_fam_mce"/>
    <property type="match status" value="1"/>
</dbReference>
<evidence type="ECO:0000313" key="4">
    <source>
        <dbReference type="EMBL" id="SDZ40272.1"/>
    </source>
</evidence>
<keyword evidence="5" id="KW-1185">Reference proteome</keyword>
<dbReference type="InterPro" id="IPR052336">
    <property type="entry name" value="MlaD_Phospholipid_Transporter"/>
</dbReference>
<dbReference type="STRING" id="589385.SAMN05421504_11527"/>
<keyword evidence="1" id="KW-0472">Membrane</keyword>
<feature type="domain" description="Mce/MlaD" evidence="2">
    <location>
        <begin position="36"/>
        <end position="111"/>
    </location>
</feature>
<evidence type="ECO:0000259" key="2">
    <source>
        <dbReference type="Pfam" id="PF02470"/>
    </source>
</evidence>
<gene>
    <name evidence="4" type="ORF">SAMN05421504_11527</name>
</gene>
<feature type="transmembrane region" description="Helical" evidence="1">
    <location>
        <begin position="7"/>
        <end position="28"/>
    </location>
</feature>
<dbReference type="InterPro" id="IPR005693">
    <property type="entry name" value="Mce"/>
</dbReference>
<protein>
    <submittedName>
        <fullName evidence="4">Phospholipid/cholesterol/gamma-HCH transport system substrate-binding protein</fullName>
    </submittedName>
</protein>
<dbReference type="Pfam" id="PF02470">
    <property type="entry name" value="MlaD"/>
    <property type="match status" value="1"/>
</dbReference>
<dbReference type="GO" id="GO:0005576">
    <property type="term" value="C:extracellular region"/>
    <property type="evidence" value="ECO:0007669"/>
    <property type="project" value="TreeGrafter"/>
</dbReference>
<dbReference type="RefSeq" id="WP_091299573.1">
    <property type="nucleotide sequence ID" value="NZ_FNON01000015.1"/>
</dbReference>
<feature type="domain" description="Mammalian cell entry C-terminal" evidence="3">
    <location>
        <begin position="115"/>
        <end position="289"/>
    </location>
</feature>
<evidence type="ECO:0000313" key="5">
    <source>
        <dbReference type="Proteomes" id="UP000199515"/>
    </source>
</evidence>
<reference evidence="4 5" key="1">
    <citation type="submission" date="2016-10" db="EMBL/GenBank/DDBJ databases">
        <authorList>
            <person name="de Groot N.N."/>
        </authorList>
    </citation>
    <scope>NUCLEOTIDE SEQUENCE [LARGE SCALE GENOMIC DNA]</scope>
    <source>
        <strain evidence="4 5">CPCC 202699</strain>
    </source>
</reference>
<keyword evidence="1" id="KW-0812">Transmembrane</keyword>
<dbReference type="PANTHER" id="PTHR33371:SF17">
    <property type="entry name" value="MCE-FAMILY PROTEIN MCE1B"/>
    <property type="match status" value="1"/>
</dbReference>
<dbReference type="EMBL" id="FNON01000015">
    <property type="protein sequence ID" value="SDZ40272.1"/>
    <property type="molecule type" value="Genomic_DNA"/>
</dbReference>
<dbReference type="GO" id="GO:0051701">
    <property type="term" value="P:biological process involved in interaction with host"/>
    <property type="evidence" value="ECO:0007669"/>
    <property type="project" value="TreeGrafter"/>
</dbReference>
<proteinExistence type="predicted"/>
<name>A0A1H3SQP0_9PSEU</name>
<dbReference type="InterPro" id="IPR003399">
    <property type="entry name" value="Mce/MlaD"/>
</dbReference>
<dbReference type="InterPro" id="IPR024516">
    <property type="entry name" value="Mce_C"/>
</dbReference>
<dbReference type="PANTHER" id="PTHR33371">
    <property type="entry name" value="INTERMEMBRANE PHOSPHOLIPID TRANSPORT SYSTEM BINDING PROTEIN MLAD-RELATED"/>
    <property type="match status" value="1"/>
</dbReference>
<organism evidence="4 5">
    <name type="scientific">Amycolatopsis xylanica</name>
    <dbReference type="NCBI Taxonomy" id="589385"/>
    <lineage>
        <taxon>Bacteria</taxon>
        <taxon>Bacillati</taxon>
        <taxon>Actinomycetota</taxon>
        <taxon>Actinomycetes</taxon>
        <taxon>Pseudonocardiales</taxon>
        <taxon>Pseudonocardiaceae</taxon>
        <taxon>Amycolatopsis</taxon>
    </lineage>
</organism>
<sequence>MSVRGPLIKLAVFAVVAIMATTLIWTTLQNTVSGETYGYSAEFTDVSGLKVGDDVRIAGVKVGRIEDMELVDTRAEVSFSVQRDQPIFENTRALIRYQNLVGQRYLALLPGAGQAKPLTDGARIPPERTEPSLDLTALLNGFEPLFAMLEPADVNRLSENIVRVLQGEGPALTSLLTQSSQLTSAIASRDDVIGQVITNLTGVLDHLSGKGDQLQQLVGQTKKLVDGLAANADPIFGAVERIDKVSGAITGLIGDIRPALKDDIGKFNQVAALFLKEGPTVEATLQGLPGFLAGLARISHYGSWWNLYACAIDINLAPLPSGILPKLGGDKHTEVCR</sequence>